<accession>A0A7S1E1H2</accession>
<sequence length="148" mass="16029">MADLELLVKGMLMLPDGVRRLTATPMLLRHAKSQASVELKRSISSELRSFGEFLGRASELIVTGLKAAGVSEVDQGCQTGVPLASVPHLIPRPHVERPGTAWVGAWAQPAIHVKRHVLTQVTVQTPSEEGWGEVPQPAWSRPGFSNPE</sequence>
<evidence type="ECO:0000313" key="2">
    <source>
        <dbReference type="EMBL" id="CAD8960855.1"/>
    </source>
</evidence>
<reference evidence="2" key="1">
    <citation type="submission" date="2021-01" db="EMBL/GenBank/DDBJ databases">
        <authorList>
            <person name="Corre E."/>
            <person name="Pelletier E."/>
            <person name="Niang G."/>
            <person name="Scheremetjew M."/>
            <person name="Finn R."/>
            <person name="Kale V."/>
            <person name="Holt S."/>
            <person name="Cochrane G."/>
            <person name="Meng A."/>
            <person name="Brown T."/>
            <person name="Cohen L."/>
        </authorList>
    </citation>
    <scope>NUCLEOTIDE SEQUENCE</scope>
    <source>
        <strain evidence="2">CCMP644</strain>
    </source>
</reference>
<evidence type="ECO:0000256" key="1">
    <source>
        <dbReference type="SAM" id="MobiDB-lite"/>
    </source>
</evidence>
<protein>
    <submittedName>
        <fullName evidence="2">Uncharacterized protein</fullName>
    </submittedName>
</protein>
<dbReference type="AlphaFoldDB" id="A0A7S1E1H2"/>
<dbReference type="EMBL" id="HBFX01024261">
    <property type="protein sequence ID" value="CAD8960855.1"/>
    <property type="molecule type" value="Transcribed_RNA"/>
</dbReference>
<gene>
    <name evidence="2" type="ORF">HAND00432_LOCUS14779</name>
</gene>
<proteinExistence type="predicted"/>
<organism evidence="2">
    <name type="scientific">Hemiselmis andersenii</name>
    <name type="common">Cryptophyte alga</name>
    <dbReference type="NCBI Taxonomy" id="464988"/>
    <lineage>
        <taxon>Eukaryota</taxon>
        <taxon>Cryptophyceae</taxon>
        <taxon>Cryptomonadales</taxon>
        <taxon>Hemiselmidaceae</taxon>
        <taxon>Hemiselmis</taxon>
    </lineage>
</organism>
<feature type="region of interest" description="Disordered" evidence="1">
    <location>
        <begin position="126"/>
        <end position="148"/>
    </location>
</feature>
<name>A0A7S1E1H2_HEMAN</name>